<sequence length="225" mass="24111">MSDAALTLDVDDVQAVLRGRNPRAPAAEIKTMARIVSIAVDVMSGLPAVSLRGSAREHKLRAALEQVALQFMPTATKRDEPVERTQGSGLGDVLSLSEGRARLAAYAAPKSMEGWAGPVGGASDIEAAFGVKRTTLSTWYKQGAVIGLLRGQRKLAYPLEQFIDGRPLQGIADILSVAPDARSAWLWMRQPHSALDGQTPLAALRAAKQDQVSAIARRDFGRETD</sequence>
<name>A0ABP3T4R9_9SPHN</name>
<dbReference type="Proteomes" id="UP001500238">
    <property type="component" value="Unassembled WGS sequence"/>
</dbReference>
<comment type="caution">
    <text evidence="2">The sequence shown here is derived from an EMBL/GenBank/DDBJ whole genome shotgun (WGS) entry which is preliminary data.</text>
</comment>
<reference evidence="3" key="1">
    <citation type="journal article" date="2019" name="Int. J. Syst. Evol. Microbiol.">
        <title>The Global Catalogue of Microorganisms (GCM) 10K type strain sequencing project: providing services to taxonomists for standard genome sequencing and annotation.</title>
        <authorList>
            <consortium name="The Broad Institute Genomics Platform"/>
            <consortium name="The Broad Institute Genome Sequencing Center for Infectious Disease"/>
            <person name="Wu L."/>
            <person name="Ma J."/>
        </authorList>
    </citation>
    <scope>NUCLEOTIDE SEQUENCE [LARGE SCALE GENOMIC DNA]</scope>
    <source>
        <strain evidence="3">JCM 14603</strain>
    </source>
</reference>
<dbReference type="EMBL" id="BAAAES010000011">
    <property type="protein sequence ID" value="GAA0675862.1"/>
    <property type="molecule type" value="Genomic_DNA"/>
</dbReference>
<protein>
    <recommendedName>
        <fullName evidence="1">Antitoxin Xre/MbcA/ParS-like middle domain-containing protein</fullName>
    </recommendedName>
</protein>
<evidence type="ECO:0000313" key="3">
    <source>
        <dbReference type="Proteomes" id="UP001500238"/>
    </source>
</evidence>
<evidence type="ECO:0000259" key="1">
    <source>
        <dbReference type="Pfam" id="PF23125"/>
    </source>
</evidence>
<gene>
    <name evidence="2" type="ORF">GCM10009102_30280</name>
</gene>
<dbReference type="RefSeq" id="WP_243848466.1">
    <property type="nucleotide sequence ID" value="NZ_BAAAES010000011.1"/>
</dbReference>
<feature type="domain" description="Antitoxin Xre/MbcA/ParS-like middle" evidence="1">
    <location>
        <begin position="119"/>
        <end position="167"/>
    </location>
</feature>
<accession>A0ABP3T4R9</accession>
<dbReference type="Pfam" id="PF23125">
    <property type="entry name" value="Xre-MbcA-ParS_M"/>
    <property type="match status" value="1"/>
</dbReference>
<proteinExistence type="predicted"/>
<organism evidence="2 3">
    <name type="scientific">Sphingomonas insulae</name>
    <dbReference type="NCBI Taxonomy" id="424800"/>
    <lineage>
        <taxon>Bacteria</taxon>
        <taxon>Pseudomonadati</taxon>
        <taxon>Pseudomonadota</taxon>
        <taxon>Alphaproteobacteria</taxon>
        <taxon>Sphingomonadales</taxon>
        <taxon>Sphingomonadaceae</taxon>
        <taxon>Sphingomonas</taxon>
    </lineage>
</organism>
<dbReference type="InterPro" id="IPR056312">
    <property type="entry name" value="Xre-MbcA-ParS_M"/>
</dbReference>
<keyword evidence="3" id="KW-1185">Reference proteome</keyword>
<evidence type="ECO:0000313" key="2">
    <source>
        <dbReference type="EMBL" id="GAA0675862.1"/>
    </source>
</evidence>